<keyword evidence="1" id="KW-1133">Transmembrane helix</keyword>
<feature type="transmembrane region" description="Helical" evidence="1">
    <location>
        <begin position="12"/>
        <end position="30"/>
    </location>
</feature>
<reference evidence="2" key="1">
    <citation type="submission" date="2020-04" db="EMBL/GenBank/DDBJ databases">
        <authorList>
            <person name="Chiriac C."/>
            <person name="Salcher M."/>
            <person name="Ghai R."/>
            <person name="Kavagutti S V."/>
        </authorList>
    </citation>
    <scope>NUCLEOTIDE SEQUENCE</scope>
</reference>
<accession>A0A6J5LYU7</accession>
<protein>
    <submittedName>
        <fullName evidence="2">Uncharacterized protein</fullName>
    </submittedName>
</protein>
<keyword evidence="1" id="KW-0472">Membrane</keyword>
<dbReference type="EMBL" id="LR796327">
    <property type="protein sequence ID" value="CAB4136959.1"/>
    <property type="molecule type" value="Genomic_DNA"/>
</dbReference>
<organism evidence="2">
    <name type="scientific">uncultured Caudovirales phage</name>
    <dbReference type="NCBI Taxonomy" id="2100421"/>
    <lineage>
        <taxon>Viruses</taxon>
        <taxon>Duplodnaviria</taxon>
        <taxon>Heunggongvirae</taxon>
        <taxon>Uroviricota</taxon>
        <taxon>Caudoviricetes</taxon>
        <taxon>Peduoviridae</taxon>
        <taxon>Maltschvirus</taxon>
        <taxon>Maltschvirus maltsch</taxon>
    </lineage>
</organism>
<evidence type="ECO:0000313" key="2">
    <source>
        <dbReference type="EMBL" id="CAB4136959.1"/>
    </source>
</evidence>
<evidence type="ECO:0000256" key="1">
    <source>
        <dbReference type="SAM" id="Phobius"/>
    </source>
</evidence>
<gene>
    <name evidence="2" type="ORF">UFOVP315_15</name>
</gene>
<name>A0A6J5LYU7_9CAUD</name>
<keyword evidence="1" id="KW-0812">Transmembrane</keyword>
<proteinExistence type="predicted"/>
<sequence>MENIKAKLRKYWGHIVVASAGAAALVAAITPTTMDEKLGSQLSGEFKHAYERGLALQPSTTTPAE</sequence>